<gene>
    <name evidence="1" type="ORF">KOSB73_350103</name>
</gene>
<dbReference type="Proteomes" id="UP000220639">
    <property type="component" value="Unassembled WGS sequence"/>
</dbReference>
<accession>A0A285B990</accession>
<dbReference type="AlphaFoldDB" id="A0A285B990"/>
<sequence>MANQNNHKMVWSWPLIGVMTLSFSKSKTTPLFAVRLRVAQRLHDSPVGQNHPLLAVLLR</sequence>
<dbReference type="EMBL" id="FZTC01000029">
    <property type="protein sequence ID" value="SNU37406.1"/>
    <property type="molecule type" value="Genomic_DNA"/>
</dbReference>
<protein>
    <submittedName>
        <fullName evidence="1">Uncharacterized protein</fullName>
    </submittedName>
</protein>
<evidence type="ECO:0000313" key="1">
    <source>
        <dbReference type="EMBL" id="SNU37406.1"/>
    </source>
</evidence>
<evidence type="ECO:0000313" key="2">
    <source>
        <dbReference type="Proteomes" id="UP000220639"/>
    </source>
</evidence>
<organism evidence="1 2">
    <name type="scientific">Klebsiella grimontii</name>
    <dbReference type="NCBI Taxonomy" id="2058152"/>
    <lineage>
        <taxon>Bacteria</taxon>
        <taxon>Pseudomonadati</taxon>
        <taxon>Pseudomonadota</taxon>
        <taxon>Gammaproteobacteria</taxon>
        <taxon>Enterobacterales</taxon>
        <taxon>Enterobacteriaceae</taxon>
        <taxon>Klebsiella/Raoultella group</taxon>
        <taxon>Klebsiella</taxon>
    </lineage>
</organism>
<proteinExistence type="predicted"/>
<name>A0A285B990_9ENTR</name>
<reference evidence="2" key="1">
    <citation type="submission" date="2017-08" db="EMBL/GenBank/DDBJ databases">
        <authorList>
            <person name="Brisse S."/>
        </authorList>
    </citation>
    <scope>NUCLEOTIDE SEQUENCE [LARGE SCALE GENOMIC DNA]</scope>
    <source>
        <strain evidence="2">06D021</strain>
    </source>
</reference>